<dbReference type="InterPro" id="IPR005119">
    <property type="entry name" value="LysR_subst-bd"/>
</dbReference>
<keyword evidence="3" id="KW-0238">DNA-binding</keyword>
<evidence type="ECO:0000256" key="3">
    <source>
        <dbReference type="ARBA" id="ARBA00023125"/>
    </source>
</evidence>
<dbReference type="Proteomes" id="UP001595617">
    <property type="component" value="Unassembled WGS sequence"/>
</dbReference>
<dbReference type="NCBIfam" id="NF002964">
    <property type="entry name" value="PRK03635.1"/>
    <property type="match status" value="1"/>
</dbReference>
<comment type="caution">
    <text evidence="6">The sequence shown here is derived from an EMBL/GenBank/DDBJ whole genome shotgun (WGS) entry which is preliminary data.</text>
</comment>
<dbReference type="SUPFAM" id="SSF46785">
    <property type="entry name" value="Winged helix' DNA-binding domain"/>
    <property type="match status" value="1"/>
</dbReference>
<evidence type="ECO:0000256" key="1">
    <source>
        <dbReference type="ARBA" id="ARBA00009437"/>
    </source>
</evidence>
<dbReference type="Pfam" id="PF00126">
    <property type="entry name" value="HTH_1"/>
    <property type="match status" value="1"/>
</dbReference>
<evidence type="ECO:0000313" key="7">
    <source>
        <dbReference type="Proteomes" id="UP001595617"/>
    </source>
</evidence>
<evidence type="ECO:0000256" key="2">
    <source>
        <dbReference type="ARBA" id="ARBA00023015"/>
    </source>
</evidence>
<proteinExistence type="inferred from homology"/>
<dbReference type="Gene3D" id="1.10.10.10">
    <property type="entry name" value="Winged helix-like DNA-binding domain superfamily/Winged helix DNA-binding domain"/>
    <property type="match status" value="1"/>
</dbReference>
<dbReference type="NCBIfam" id="TIGR03298">
    <property type="entry name" value="argP"/>
    <property type="match status" value="1"/>
</dbReference>
<dbReference type="InterPro" id="IPR036390">
    <property type="entry name" value="WH_DNA-bd_sf"/>
</dbReference>
<accession>A0ABV8A024</accession>
<organism evidence="6 7">
    <name type="scientific">Saccharospirillum mangrovi</name>
    <dbReference type="NCBI Taxonomy" id="2161747"/>
    <lineage>
        <taxon>Bacteria</taxon>
        <taxon>Pseudomonadati</taxon>
        <taxon>Pseudomonadota</taxon>
        <taxon>Gammaproteobacteria</taxon>
        <taxon>Oceanospirillales</taxon>
        <taxon>Saccharospirillaceae</taxon>
        <taxon>Saccharospirillum</taxon>
    </lineage>
</organism>
<evidence type="ECO:0000256" key="4">
    <source>
        <dbReference type="ARBA" id="ARBA00023163"/>
    </source>
</evidence>
<protein>
    <submittedName>
        <fullName evidence="6">LysR family transcriptional regulator ArgP</fullName>
    </submittedName>
</protein>
<evidence type="ECO:0000259" key="5">
    <source>
        <dbReference type="PROSITE" id="PS50931"/>
    </source>
</evidence>
<dbReference type="Gene3D" id="3.40.190.290">
    <property type="match status" value="1"/>
</dbReference>
<dbReference type="InterPro" id="IPR036388">
    <property type="entry name" value="WH-like_DNA-bd_sf"/>
</dbReference>
<sequence length="289" mass="32037">MIDYRGLQALAMVIEHGGFERAARHLFITQSAVSQRVKHLEALIGQPVLMRTTPPKATAMGQRLHSHWQQVRLLEAGLGIASTPNQLTVRLTVNADSLATWLPEALVLPDHPNVSFDLLVEDQAVGLRRMRQGEVMACLCASAEPVNGGRVAFLGYLRYRAVASPEFIANYGLKDLSRLPDAPCLVFNRDDPLQHEFLATVVGGTPQRIHYCPSSEGFVEATRVGLGYGMIPELQFRDLLASGELVDVVPGYALSTPLYWHYWQTESDVMLNLRTQVIKIAKQRLLAEA</sequence>
<dbReference type="RefSeq" id="WP_380697541.1">
    <property type="nucleotide sequence ID" value="NZ_JBHRYR010000004.1"/>
</dbReference>
<feature type="domain" description="HTH lysR-type" evidence="5">
    <location>
        <begin position="2"/>
        <end position="58"/>
    </location>
</feature>
<keyword evidence="2" id="KW-0805">Transcription regulation</keyword>
<dbReference type="InterPro" id="IPR017685">
    <property type="entry name" value="ArgP"/>
</dbReference>
<name>A0ABV8A024_9GAMM</name>
<dbReference type="PROSITE" id="PS50931">
    <property type="entry name" value="HTH_LYSR"/>
    <property type="match status" value="1"/>
</dbReference>
<comment type="similarity">
    <text evidence="1">Belongs to the LysR transcriptional regulatory family.</text>
</comment>
<dbReference type="InterPro" id="IPR000847">
    <property type="entry name" value="LysR_HTH_N"/>
</dbReference>
<dbReference type="PANTHER" id="PTHR30579">
    <property type="entry name" value="TRANSCRIPTIONAL REGULATOR"/>
    <property type="match status" value="1"/>
</dbReference>
<dbReference type="InterPro" id="IPR050176">
    <property type="entry name" value="LTTR"/>
</dbReference>
<dbReference type="EMBL" id="JBHRYR010000004">
    <property type="protein sequence ID" value="MFC3853869.1"/>
    <property type="molecule type" value="Genomic_DNA"/>
</dbReference>
<dbReference type="Pfam" id="PF03466">
    <property type="entry name" value="LysR_substrate"/>
    <property type="match status" value="1"/>
</dbReference>
<keyword evidence="4" id="KW-0804">Transcription</keyword>
<dbReference type="PRINTS" id="PR00039">
    <property type="entry name" value="HTHLYSR"/>
</dbReference>
<reference evidence="7" key="1">
    <citation type="journal article" date="2019" name="Int. J. Syst. Evol. Microbiol.">
        <title>The Global Catalogue of Microorganisms (GCM) 10K type strain sequencing project: providing services to taxonomists for standard genome sequencing and annotation.</title>
        <authorList>
            <consortium name="The Broad Institute Genomics Platform"/>
            <consortium name="The Broad Institute Genome Sequencing Center for Infectious Disease"/>
            <person name="Wu L."/>
            <person name="Ma J."/>
        </authorList>
    </citation>
    <scope>NUCLEOTIDE SEQUENCE [LARGE SCALE GENOMIC DNA]</scope>
    <source>
        <strain evidence="7">IBRC 10765</strain>
    </source>
</reference>
<dbReference type="SUPFAM" id="SSF53850">
    <property type="entry name" value="Periplasmic binding protein-like II"/>
    <property type="match status" value="1"/>
</dbReference>
<evidence type="ECO:0000313" key="6">
    <source>
        <dbReference type="EMBL" id="MFC3853869.1"/>
    </source>
</evidence>
<keyword evidence="7" id="KW-1185">Reference proteome</keyword>
<dbReference type="PANTHER" id="PTHR30579:SF2">
    <property type="entry name" value="HTH-TYPE TRANSCRIPTIONAL REGULATOR ARGP"/>
    <property type="match status" value="1"/>
</dbReference>
<gene>
    <name evidence="6" type="ORF">ACFOOG_13575</name>
</gene>